<comment type="caution">
    <text evidence="2">The sequence shown here is derived from an EMBL/GenBank/DDBJ whole genome shotgun (WGS) entry which is preliminary data.</text>
</comment>
<dbReference type="GO" id="GO:0003824">
    <property type="term" value="F:catalytic activity"/>
    <property type="evidence" value="ECO:0007669"/>
    <property type="project" value="InterPro"/>
</dbReference>
<dbReference type="SUPFAM" id="SSF56219">
    <property type="entry name" value="DNase I-like"/>
    <property type="match status" value="1"/>
</dbReference>
<evidence type="ECO:0000313" key="3">
    <source>
        <dbReference type="Proteomes" id="UP000436088"/>
    </source>
</evidence>
<evidence type="ECO:0000313" key="2">
    <source>
        <dbReference type="EMBL" id="KAE8730065.1"/>
    </source>
</evidence>
<accession>A0A6A3CKZ9</accession>
<proteinExistence type="predicted"/>
<keyword evidence="3" id="KW-1185">Reference proteome</keyword>
<protein>
    <recommendedName>
        <fullName evidence="1">Endonuclease/exonuclease/phosphatase domain-containing protein</fullName>
    </recommendedName>
</protein>
<dbReference type="Gene3D" id="3.60.10.10">
    <property type="entry name" value="Endonuclease/exonuclease/phosphatase"/>
    <property type="match status" value="1"/>
</dbReference>
<dbReference type="InterPro" id="IPR005135">
    <property type="entry name" value="Endo/exonuclease/phosphatase"/>
</dbReference>
<sequence>MVVVGNKDDSGWKASKRQLQGKYEVTHPINSKRSKVSLSSDGGVGTVGKLKNISAEAAGQSRRANRKLETWDLLDRLVQSSSLPWVIGGDFNDVLTDTEKSDGRRKYRLHHDEFRNALDRNGLTDCRPSLGWFTGNRNSQTIDESIIDKIDSIGSTLKDWQTDRLSNVRARITYLQKVVNKGRTILASTVEGAMTFEGDRSTGFFHARSTQRRKKNRLKGLFNKDEMWSEDKKTIQDTAVSYFLELFTFSNPGNATSILEAIEEVVTTAMNSHLCRPFTAEKVLTAFHGIHPNKAPGYDGLSTSFFRHHWGRQISDNILVAQELLHYLNSSKNDINKGATLKLDIEKAYDCVE</sequence>
<dbReference type="AlphaFoldDB" id="A0A6A3CKZ9"/>
<gene>
    <name evidence="2" type="ORF">F3Y22_tig00003041pilonHSYRG00724</name>
</gene>
<dbReference type="EMBL" id="VEPZ02000209">
    <property type="protein sequence ID" value="KAE8730065.1"/>
    <property type="molecule type" value="Genomic_DNA"/>
</dbReference>
<name>A0A6A3CKZ9_HIBSY</name>
<feature type="domain" description="Endonuclease/exonuclease/phosphatase" evidence="1">
    <location>
        <begin position="53"/>
        <end position="136"/>
    </location>
</feature>
<reference evidence="2" key="1">
    <citation type="submission" date="2019-09" db="EMBL/GenBank/DDBJ databases">
        <title>Draft genome information of white flower Hibiscus syriacus.</title>
        <authorList>
            <person name="Kim Y.-M."/>
        </authorList>
    </citation>
    <scope>NUCLEOTIDE SEQUENCE [LARGE SCALE GENOMIC DNA]</scope>
    <source>
        <strain evidence="2">YM2019G1</strain>
    </source>
</reference>
<dbReference type="InterPro" id="IPR036691">
    <property type="entry name" value="Endo/exonu/phosph_ase_sf"/>
</dbReference>
<organism evidence="2 3">
    <name type="scientific">Hibiscus syriacus</name>
    <name type="common">Rose of Sharon</name>
    <dbReference type="NCBI Taxonomy" id="106335"/>
    <lineage>
        <taxon>Eukaryota</taxon>
        <taxon>Viridiplantae</taxon>
        <taxon>Streptophyta</taxon>
        <taxon>Embryophyta</taxon>
        <taxon>Tracheophyta</taxon>
        <taxon>Spermatophyta</taxon>
        <taxon>Magnoliopsida</taxon>
        <taxon>eudicotyledons</taxon>
        <taxon>Gunneridae</taxon>
        <taxon>Pentapetalae</taxon>
        <taxon>rosids</taxon>
        <taxon>malvids</taxon>
        <taxon>Malvales</taxon>
        <taxon>Malvaceae</taxon>
        <taxon>Malvoideae</taxon>
        <taxon>Hibiscus</taxon>
    </lineage>
</organism>
<dbReference type="Pfam" id="PF03372">
    <property type="entry name" value="Exo_endo_phos"/>
    <property type="match status" value="1"/>
</dbReference>
<dbReference type="Proteomes" id="UP000436088">
    <property type="component" value="Unassembled WGS sequence"/>
</dbReference>
<evidence type="ECO:0000259" key="1">
    <source>
        <dbReference type="Pfam" id="PF03372"/>
    </source>
</evidence>